<gene>
    <name evidence="2" type="ORF">Pan161_60400</name>
</gene>
<dbReference type="KEGG" id="gax:Pan161_60400"/>
<evidence type="ECO:0000313" key="3">
    <source>
        <dbReference type="Proteomes" id="UP000316855"/>
    </source>
</evidence>
<dbReference type="OrthoDB" id="290299at2"/>
<dbReference type="RefSeq" id="WP_145232250.1">
    <property type="nucleotide sequence ID" value="NZ_CP036343.1"/>
</dbReference>
<dbReference type="EMBL" id="CP036343">
    <property type="protein sequence ID" value="QDT94344.1"/>
    <property type="molecule type" value="Genomic_DNA"/>
</dbReference>
<evidence type="ECO:0000313" key="2">
    <source>
        <dbReference type="EMBL" id="QDT94344.1"/>
    </source>
</evidence>
<sequence length="365" mass="41285">MENQFSETDIDEITCRTINGQLAEWGIDFSQSRVAQLGHTQIEQLQSWINAGVEADEAYRAEFAALPDFMESELLEMKGELASGSREEIIEQAINACEAEVPITENPYLLDTTGWQLWRKAYCYWYHGESLDFLEEEAAIESSSEIALPQLAMTQELAELITHFTQADDSLKQLRFKLKQTKRERNASRNKLMMFLKQNCHSTEAAVTIIKHPSQAVSSPKSEQSEPVNQSSELREPISIIRIPVAGPETNRVEVFLQQIGDGTWRAGHFWSVESNSQTGQISRGSQSPERRQTTFSTDTSALINETLILSRKLSSDPEIQTQIVDYLNLLEEYPGQLDLCSNCHQHWLSEELDLSGCCPQCSND</sequence>
<protein>
    <submittedName>
        <fullName evidence="2">Uncharacterized protein</fullName>
    </submittedName>
</protein>
<feature type="region of interest" description="Disordered" evidence="1">
    <location>
        <begin position="276"/>
        <end position="295"/>
    </location>
</feature>
<reference evidence="2 3" key="1">
    <citation type="submission" date="2019-02" db="EMBL/GenBank/DDBJ databases">
        <title>Deep-cultivation of Planctomycetes and their phenomic and genomic characterization uncovers novel biology.</title>
        <authorList>
            <person name="Wiegand S."/>
            <person name="Jogler M."/>
            <person name="Boedeker C."/>
            <person name="Pinto D."/>
            <person name="Vollmers J."/>
            <person name="Rivas-Marin E."/>
            <person name="Kohn T."/>
            <person name="Peeters S.H."/>
            <person name="Heuer A."/>
            <person name="Rast P."/>
            <person name="Oberbeckmann S."/>
            <person name="Bunk B."/>
            <person name="Jeske O."/>
            <person name="Meyerdierks A."/>
            <person name="Storesund J.E."/>
            <person name="Kallscheuer N."/>
            <person name="Luecker S."/>
            <person name="Lage O.M."/>
            <person name="Pohl T."/>
            <person name="Merkel B.J."/>
            <person name="Hornburger P."/>
            <person name="Mueller R.-W."/>
            <person name="Bruemmer F."/>
            <person name="Labrenz M."/>
            <person name="Spormann A.M."/>
            <person name="Op den Camp H."/>
            <person name="Overmann J."/>
            <person name="Amann R."/>
            <person name="Jetten M.S.M."/>
            <person name="Mascher T."/>
            <person name="Medema M.H."/>
            <person name="Devos D.P."/>
            <person name="Kaster A.-K."/>
            <person name="Ovreas L."/>
            <person name="Rohde M."/>
            <person name="Galperin M.Y."/>
            <person name="Jogler C."/>
        </authorList>
    </citation>
    <scope>NUCLEOTIDE SEQUENCE [LARGE SCALE GENOMIC DNA]</scope>
    <source>
        <strain evidence="2 3">Pan161</strain>
    </source>
</reference>
<name>A0A517VMW0_9PLAN</name>
<organism evidence="2 3">
    <name type="scientific">Gimesia algae</name>
    <dbReference type="NCBI Taxonomy" id="2527971"/>
    <lineage>
        <taxon>Bacteria</taxon>
        <taxon>Pseudomonadati</taxon>
        <taxon>Planctomycetota</taxon>
        <taxon>Planctomycetia</taxon>
        <taxon>Planctomycetales</taxon>
        <taxon>Planctomycetaceae</taxon>
        <taxon>Gimesia</taxon>
    </lineage>
</organism>
<proteinExistence type="predicted"/>
<evidence type="ECO:0000256" key="1">
    <source>
        <dbReference type="SAM" id="MobiDB-lite"/>
    </source>
</evidence>
<keyword evidence="3" id="KW-1185">Reference proteome</keyword>
<dbReference type="Proteomes" id="UP000316855">
    <property type="component" value="Chromosome"/>
</dbReference>
<accession>A0A517VMW0</accession>
<feature type="compositionally biased region" description="Polar residues" evidence="1">
    <location>
        <begin position="215"/>
        <end position="232"/>
    </location>
</feature>
<feature type="region of interest" description="Disordered" evidence="1">
    <location>
        <begin position="213"/>
        <end position="233"/>
    </location>
</feature>
<dbReference type="AlphaFoldDB" id="A0A517VMW0"/>